<dbReference type="GO" id="GO:0051646">
    <property type="term" value="P:mitochondrion localization"/>
    <property type="evidence" value="ECO:0007669"/>
    <property type="project" value="TreeGrafter"/>
</dbReference>
<dbReference type="InterPro" id="IPR027417">
    <property type="entry name" value="P-loop_NTPase"/>
</dbReference>
<dbReference type="FunFam" id="3.40.50.300:FF:000214">
    <property type="entry name" value="Mitofusin 2"/>
    <property type="match status" value="1"/>
</dbReference>
<dbReference type="InterPro" id="IPR045063">
    <property type="entry name" value="Dynamin_N"/>
</dbReference>
<evidence type="ECO:0000256" key="1">
    <source>
        <dbReference type="ARBA" id="ARBA00004374"/>
    </source>
</evidence>
<gene>
    <name evidence="15" type="primary">mfn2</name>
</gene>
<protein>
    <submittedName>
        <fullName evidence="15">Mitofusin 2</fullName>
    </submittedName>
</protein>
<reference evidence="15" key="2">
    <citation type="submission" date="2025-09" db="UniProtKB">
        <authorList>
            <consortium name="Ensembl"/>
        </authorList>
    </citation>
    <scope>IDENTIFICATION</scope>
</reference>
<proteinExistence type="predicted"/>
<dbReference type="Gene3D" id="3.40.50.300">
    <property type="entry name" value="P-loop containing nucleotide triphosphate hydrolases"/>
    <property type="match status" value="1"/>
</dbReference>
<dbReference type="AlphaFoldDB" id="A0A8D0ABS9"/>
<evidence type="ECO:0000259" key="14">
    <source>
        <dbReference type="PROSITE" id="PS51718"/>
    </source>
</evidence>
<dbReference type="SUPFAM" id="SSF111479">
    <property type="entry name" value="Fzo-like conserved region"/>
    <property type="match status" value="1"/>
</dbReference>
<keyword evidence="9" id="KW-0496">Mitochondrion</keyword>
<keyword evidence="10" id="KW-0342">GTP-binding</keyword>
<evidence type="ECO:0000256" key="3">
    <source>
        <dbReference type="ARBA" id="ARBA00022741"/>
    </source>
</evidence>
<dbReference type="SUPFAM" id="SSF52540">
    <property type="entry name" value="P-loop containing nucleoside triphosphate hydrolases"/>
    <property type="match status" value="1"/>
</dbReference>
<evidence type="ECO:0000256" key="2">
    <source>
        <dbReference type="ARBA" id="ARBA00022692"/>
    </source>
</evidence>
<dbReference type="PROSITE" id="PS51718">
    <property type="entry name" value="G_DYNAMIN_2"/>
    <property type="match status" value="1"/>
</dbReference>
<evidence type="ECO:0000256" key="7">
    <source>
        <dbReference type="ARBA" id="ARBA00022989"/>
    </source>
</evidence>
<evidence type="ECO:0000256" key="12">
    <source>
        <dbReference type="SAM" id="Coils"/>
    </source>
</evidence>
<evidence type="ECO:0000313" key="16">
    <source>
        <dbReference type="Proteomes" id="UP000694568"/>
    </source>
</evidence>
<evidence type="ECO:0000256" key="4">
    <source>
        <dbReference type="ARBA" id="ARBA00022787"/>
    </source>
</evidence>
<feature type="domain" description="Dynamin-type G" evidence="14">
    <location>
        <begin position="73"/>
        <end position="322"/>
    </location>
</feature>
<dbReference type="Proteomes" id="UP000694568">
    <property type="component" value="Unplaced"/>
</dbReference>
<keyword evidence="11 13" id="KW-0472">Membrane</keyword>
<keyword evidence="16" id="KW-1185">Reference proteome</keyword>
<evidence type="ECO:0000313" key="15">
    <source>
        <dbReference type="Ensembl" id="ENSSLUP00000054096.1"/>
    </source>
</evidence>
<keyword evidence="2 13" id="KW-0812">Transmembrane</keyword>
<keyword evidence="7 13" id="KW-1133">Transmembrane helix</keyword>
<evidence type="ECO:0000256" key="5">
    <source>
        <dbReference type="ARBA" id="ARBA00022801"/>
    </source>
</evidence>
<dbReference type="PANTHER" id="PTHR10465">
    <property type="entry name" value="TRANSMEMBRANE GTPASE FZO1"/>
    <property type="match status" value="1"/>
</dbReference>
<dbReference type="InterPro" id="IPR030381">
    <property type="entry name" value="G_DYNAMIN_dom"/>
</dbReference>
<organism evidence="15 16">
    <name type="scientific">Sander lucioperca</name>
    <name type="common">Pike-perch</name>
    <name type="synonym">Perca lucioperca</name>
    <dbReference type="NCBI Taxonomy" id="283035"/>
    <lineage>
        <taxon>Eukaryota</taxon>
        <taxon>Metazoa</taxon>
        <taxon>Chordata</taxon>
        <taxon>Craniata</taxon>
        <taxon>Vertebrata</taxon>
        <taxon>Euteleostomi</taxon>
        <taxon>Actinopterygii</taxon>
        <taxon>Neopterygii</taxon>
        <taxon>Teleostei</taxon>
        <taxon>Neoteleostei</taxon>
        <taxon>Acanthomorphata</taxon>
        <taxon>Eupercaria</taxon>
        <taxon>Perciformes</taxon>
        <taxon>Percoidei</taxon>
        <taxon>Percidae</taxon>
        <taxon>Luciopercinae</taxon>
        <taxon>Sander</taxon>
    </lineage>
</organism>
<dbReference type="Pfam" id="PF00350">
    <property type="entry name" value="Dynamin_N"/>
    <property type="match status" value="1"/>
</dbReference>
<dbReference type="InterPro" id="IPR027094">
    <property type="entry name" value="Mitofusin_fam"/>
</dbReference>
<evidence type="ECO:0000256" key="8">
    <source>
        <dbReference type="ARBA" id="ARBA00023054"/>
    </source>
</evidence>
<dbReference type="Ensembl" id="ENSSLUT00000055685.1">
    <property type="protein sequence ID" value="ENSSLUP00000054096.1"/>
    <property type="gene ID" value="ENSSLUG00000023326.1"/>
</dbReference>
<feature type="coiled-coil region" evidence="12">
    <location>
        <begin position="686"/>
        <end position="723"/>
    </location>
</feature>
<evidence type="ECO:0000256" key="13">
    <source>
        <dbReference type="SAM" id="Phobius"/>
    </source>
</evidence>
<dbReference type="GO" id="GO:0005741">
    <property type="term" value="C:mitochondrial outer membrane"/>
    <property type="evidence" value="ECO:0007669"/>
    <property type="project" value="UniProtKB-SubCell"/>
</dbReference>
<dbReference type="CDD" id="cd09912">
    <property type="entry name" value="DLP_2"/>
    <property type="match status" value="1"/>
</dbReference>
<accession>A0A8D0ABS9</accession>
<evidence type="ECO:0000256" key="9">
    <source>
        <dbReference type="ARBA" id="ARBA00023128"/>
    </source>
</evidence>
<keyword evidence="8 12" id="KW-0175">Coiled coil</keyword>
<keyword evidence="6" id="KW-0832">Ubl conjugation</keyword>
<dbReference type="GO" id="GO:0005525">
    <property type="term" value="F:GTP binding"/>
    <property type="evidence" value="ECO:0007669"/>
    <property type="project" value="UniProtKB-KW"/>
</dbReference>
<dbReference type="Gene3D" id="1.20.5.110">
    <property type="match status" value="1"/>
</dbReference>
<comment type="subcellular location">
    <subcellularLocation>
        <location evidence="1">Mitochondrion outer membrane</location>
        <topology evidence="1">Multi-pass membrane protein</topology>
    </subcellularLocation>
</comment>
<feature type="transmembrane region" description="Helical" evidence="13">
    <location>
        <begin position="615"/>
        <end position="633"/>
    </location>
</feature>
<keyword evidence="5" id="KW-0378">Hydrolase</keyword>
<dbReference type="GeneTree" id="ENSGT00390000013727"/>
<reference evidence="15" key="1">
    <citation type="submission" date="2025-08" db="UniProtKB">
        <authorList>
            <consortium name="Ensembl"/>
        </authorList>
    </citation>
    <scope>IDENTIFICATION</scope>
</reference>
<keyword evidence="4" id="KW-1000">Mitochondrion outer membrane</keyword>
<dbReference type="Pfam" id="PF04799">
    <property type="entry name" value="Fzo_mitofusin"/>
    <property type="match status" value="1"/>
</dbReference>
<evidence type="ECO:0000256" key="10">
    <source>
        <dbReference type="ARBA" id="ARBA00023134"/>
    </source>
</evidence>
<evidence type="ECO:0000256" key="11">
    <source>
        <dbReference type="ARBA" id="ARBA00023136"/>
    </source>
</evidence>
<evidence type="ECO:0000256" key="6">
    <source>
        <dbReference type="ARBA" id="ARBA00022843"/>
    </source>
</evidence>
<dbReference type="GO" id="GO:0003924">
    <property type="term" value="F:GTPase activity"/>
    <property type="evidence" value="ECO:0007669"/>
    <property type="project" value="InterPro"/>
</dbReference>
<sequence length="743" mass="83917">MAEVNASPLKHFVTAKKKINGIFEQLGAYIKESASFLDDTYKNEELDPVATEEQVQEVQGYLAKVAGIGEVLARRHMKVVFFGRTSNGKSSVINAMLCDKVLPSGIGHTTNCFLRVEGTDGNEAFLLTEGSEERKSIKTVNQLAHALHQDEDLDAGSLVCVMWPKAKCALLRDDLVLVDSPGIDVTTELDSWIDKFCLDADVFVLVANSESTLMQTEKSFFHKVNERLSSPNIFILNNRWDASASEPEYMEEVRRQHMDRCTNFLVDELGLVDRAQASDRIFFVSAKEVLQARVQKAQGMPEAGGALAEGFQARMFEFQNFERRFEECISQSAVKTKFEQHTVRAKQISEALRRIMDSVHIAAQEQRFYCLETKDDRQERLEFIDKQLDLLTMDCKAKIKKITEEVERQVSNAMSEEIRKLHVLVDDFHLDFHPSPVVLKVYKNELHRHIEEGLGKNMSERCSTSITSSLQATHTDMIEGLKPLLPNPVREQVDKLVPRQCFSLSYDLACDKLCSDFQEDISFHFSLGWTMLVNRFLGCSGGSRNDCLPLTLLKPNAVPRPLALTPVSSSMPPFPQSSVTQEELMVSMVTGLASLTSRTSMGVLVVGGVVRRDAVGWRLIALSVGLYGLLYIYERLTWTTKAKERAFKRQFVDYASEKLQLIVSYTGSNCSHQVQQELAGVFAQLCQQVDVTRQNLEDEITDMNSKMELLDSLQSKAKLLRNKAGWLDSELNMFTQQYLHHSK</sequence>
<dbReference type="PANTHER" id="PTHR10465:SF1">
    <property type="entry name" value="MITOFUSIN-2"/>
    <property type="match status" value="1"/>
</dbReference>
<keyword evidence="3" id="KW-0547">Nucleotide-binding</keyword>
<dbReference type="FunFam" id="1.20.5.110:FF:000012">
    <property type="entry name" value="Mitofusin 2"/>
    <property type="match status" value="1"/>
</dbReference>
<name>A0A8D0ABS9_SANLU</name>
<dbReference type="InterPro" id="IPR006884">
    <property type="entry name" value="Fzo/mitofusin_HR2"/>
</dbReference>
<dbReference type="GO" id="GO:0008053">
    <property type="term" value="P:mitochondrial fusion"/>
    <property type="evidence" value="ECO:0007669"/>
    <property type="project" value="InterPro"/>
</dbReference>